<dbReference type="AlphaFoldDB" id="A0A0W8E2Y0"/>
<dbReference type="InterPro" id="IPR019241">
    <property type="entry name" value="DUF2197"/>
</dbReference>
<gene>
    <name evidence="1" type="ORF">ASZ90_019774</name>
</gene>
<dbReference type="EMBL" id="LNQE01001907">
    <property type="protein sequence ID" value="KUG02841.1"/>
    <property type="molecule type" value="Genomic_DNA"/>
</dbReference>
<sequence>MSKKISARCLLCGKNWDVEEDHKDFKKLVEQQKELPTFICDLCSYRVRHESEEKGKPQKPI</sequence>
<name>A0A0W8E2Y0_9ZZZZ</name>
<comment type="caution">
    <text evidence="1">The sequence shown here is derived from an EMBL/GenBank/DDBJ whole genome shotgun (WGS) entry which is preliminary data.</text>
</comment>
<proteinExistence type="predicted"/>
<accession>A0A0W8E2Y0</accession>
<reference evidence="1" key="1">
    <citation type="journal article" date="2015" name="Proc. Natl. Acad. Sci. U.S.A.">
        <title>Networks of energetic and metabolic interactions define dynamics in microbial communities.</title>
        <authorList>
            <person name="Embree M."/>
            <person name="Liu J.K."/>
            <person name="Al-Bassam M.M."/>
            <person name="Zengler K."/>
        </authorList>
    </citation>
    <scope>NUCLEOTIDE SEQUENCE</scope>
</reference>
<organism evidence="1">
    <name type="scientific">hydrocarbon metagenome</name>
    <dbReference type="NCBI Taxonomy" id="938273"/>
    <lineage>
        <taxon>unclassified sequences</taxon>
        <taxon>metagenomes</taxon>
        <taxon>ecological metagenomes</taxon>
    </lineage>
</organism>
<evidence type="ECO:0000313" key="1">
    <source>
        <dbReference type="EMBL" id="KUG02841.1"/>
    </source>
</evidence>
<evidence type="ECO:0008006" key="2">
    <source>
        <dbReference type="Google" id="ProtNLM"/>
    </source>
</evidence>
<dbReference type="Pfam" id="PF09963">
    <property type="entry name" value="DUF2197"/>
    <property type="match status" value="1"/>
</dbReference>
<protein>
    <recommendedName>
        <fullName evidence="2">DUF2197 domain-containing protein</fullName>
    </recommendedName>
</protein>